<dbReference type="PANTHER" id="PTHR43591:SF102">
    <property type="entry name" value="S-ADENOSYL-L-METHIONINE-DEPENDENT METHYLTRANSFERASE"/>
    <property type="match status" value="1"/>
</dbReference>
<dbReference type="PANTHER" id="PTHR43591">
    <property type="entry name" value="METHYLTRANSFERASE"/>
    <property type="match status" value="1"/>
</dbReference>
<protein>
    <recommendedName>
        <fullName evidence="3">S-adenosyl-L-methionine-dependent methyltransferase</fullName>
    </recommendedName>
</protein>
<name>A0ABR3P362_9PEZI</name>
<keyword evidence="2" id="KW-1185">Reference proteome</keyword>
<reference evidence="1 2" key="1">
    <citation type="submission" date="2024-07" db="EMBL/GenBank/DDBJ databases">
        <title>Draft sequence of the Neodothiora populina.</title>
        <authorList>
            <person name="Drown D.D."/>
            <person name="Schuette U.S."/>
            <person name="Buechlein A.B."/>
            <person name="Rusch D.R."/>
            <person name="Winton L.W."/>
            <person name="Adams G.A."/>
        </authorList>
    </citation>
    <scope>NUCLEOTIDE SEQUENCE [LARGE SCALE GENOMIC DNA]</scope>
    <source>
        <strain evidence="1 2">CPC 39397</strain>
    </source>
</reference>
<dbReference type="GeneID" id="95978491"/>
<dbReference type="Proteomes" id="UP001562354">
    <property type="component" value="Unassembled WGS sequence"/>
</dbReference>
<dbReference type="InterPro" id="IPR029063">
    <property type="entry name" value="SAM-dependent_MTases_sf"/>
</dbReference>
<evidence type="ECO:0000313" key="2">
    <source>
        <dbReference type="Proteomes" id="UP001562354"/>
    </source>
</evidence>
<evidence type="ECO:0000313" key="1">
    <source>
        <dbReference type="EMBL" id="KAL1297227.1"/>
    </source>
</evidence>
<dbReference type="CDD" id="cd02440">
    <property type="entry name" value="AdoMet_MTases"/>
    <property type="match status" value="1"/>
</dbReference>
<sequence>MQHSIIVQLIGDKLHLAPLDENKLHNVLDLATGTGIWAIEFAKKYPFAHITGTDLSPVSHQGAPKNCKFIMEDAEDDWSFTEPFSYIHVRVVFSCFEDPLSIFRKAYDALEPGGILELQDWEMPMGFANEPQPDSSTSAFVRWGGVTIEAAIKRGRPLNNVQHYARWLREIGFEDVEEKKFVLPIGPWNNEDPLQEKLGTWQLLNMINAMEGFTLRNLSAIGWTPEQCQALVNECKDEMESRKLKPWNYIVVVWGRKPL</sequence>
<accession>A0ABR3P362</accession>
<dbReference type="EMBL" id="JBFMKM010000016">
    <property type="protein sequence ID" value="KAL1297227.1"/>
    <property type="molecule type" value="Genomic_DNA"/>
</dbReference>
<organism evidence="1 2">
    <name type="scientific">Neodothiora populina</name>
    <dbReference type="NCBI Taxonomy" id="2781224"/>
    <lineage>
        <taxon>Eukaryota</taxon>
        <taxon>Fungi</taxon>
        <taxon>Dikarya</taxon>
        <taxon>Ascomycota</taxon>
        <taxon>Pezizomycotina</taxon>
        <taxon>Dothideomycetes</taxon>
        <taxon>Dothideomycetidae</taxon>
        <taxon>Dothideales</taxon>
        <taxon>Dothioraceae</taxon>
        <taxon>Neodothiora</taxon>
    </lineage>
</organism>
<comment type="caution">
    <text evidence="1">The sequence shown here is derived from an EMBL/GenBank/DDBJ whole genome shotgun (WGS) entry which is preliminary data.</text>
</comment>
<dbReference type="RefSeq" id="XP_069196909.1">
    <property type="nucleotide sequence ID" value="XM_069344482.1"/>
</dbReference>
<proteinExistence type="predicted"/>
<dbReference type="Gene3D" id="3.40.50.150">
    <property type="entry name" value="Vaccinia Virus protein VP39"/>
    <property type="match status" value="1"/>
</dbReference>
<evidence type="ECO:0008006" key="3">
    <source>
        <dbReference type="Google" id="ProtNLM"/>
    </source>
</evidence>
<gene>
    <name evidence="1" type="ORF">AAFC00_004791</name>
</gene>
<dbReference type="SUPFAM" id="SSF53335">
    <property type="entry name" value="S-adenosyl-L-methionine-dependent methyltransferases"/>
    <property type="match status" value="1"/>
</dbReference>
<dbReference type="Pfam" id="PF13489">
    <property type="entry name" value="Methyltransf_23"/>
    <property type="match status" value="1"/>
</dbReference>